<feature type="transmembrane region" description="Helical" evidence="1">
    <location>
        <begin position="12"/>
        <end position="30"/>
    </location>
</feature>
<dbReference type="PANTHER" id="PTHR40078">
    <property type="entry name" value="INTEGRAL MEMBRANE PROTEIN-RELATED"/>
    <property type="match status" value="1"/>
</dbReference>
<evidence type="ECO:0000256" key="1">
    <source>
        <dbReference type="SAM" id="Phobius"/>
    </source>
</evidence>
<proteinExistence type="predicted"/>
<dbReference type="EMBL" id="JBEPLW010000011">
    <property type="protein sequence ID" value="MET3575716.1"/>
    <property type="molecule type" value="Genomic_DNA"/>
</dbReference>
<feature type="transmembrane region" description="Helical" evidence="1">
    <location>
        <begin position="50"/>
        <end position="74"/>
    </location>
</feature>
<keyword evidence="3" id="KW-1185">Reference proteome</keyword>
<protein>
    <submittedName>
        <fullName evidence="2">Membrane protein YczE</fullName>
    </submittedName>
</protein>
<name>A0ABV2GBR2_9BACL</name>
<dbReference type="Pfam" id="PF19700">
    <property type="entry name" value="DUF6198"/>
    <property type="match status" value="1"/>
</dbReference>
<gene>
    <name evidence="2" type="ORF">ABID49_001622</name>
</gene>
<feature type="transmembrane region" description="Helical" evidence="1">
    <location>
        <begin position="110"/>
        <end position="128"/>
    </location>
</feature>
<comment type="caution">
    <text evidence="2">The sequence shown here is derived from an EMBL/GenBank/DDBJ whole genome shotgun (WGS) entry which is preliminary data.</text>
</comment>
<keyword evidence="1" id="KW-1133">Transmembrane helix</keyword>
<dbReference type="PANTHER" id="PTHR40078:SF1">
    <property type="entry name" value="INTEGRAL MEMBRANE PROTEIN"/>
    <property type="match status" value="1"/>
</dbReference>
<feature type="transmembrane region" description="Helical" evidence="1">
    <location>
        <begin position="86"/>
        <end position="104"/>
    </location>
</feature>
<dbReference type="InterPro" id="IPR038750">
    <property type="entry name" value="YczE/YyaS-like"/>
</dbReference>
<accession>A0ABV2GBR2</accession>
<dbReference type="Proteomes" id="UP001549099">
    <property type="component" value="Unassembled WGS sequence"/>
</dbReference>
<organism evidence="2 3">
    <name type="scientific">Bhargavaea ullalensis</name>
    <dbReference type="NCBI Taxonomy" id="1265685"/>
    <lineage>
        <taxon>Bacteria</taxon>
        <taxon>Bacillati</taxon>
        <taxon>Bacillota</taxon>
        <taxon>Bacilli</taxon>
        <taxon>Bacillales</taxon>
        <taxon>Caryophanaceae</taxon>
        <taxon>Bhargavaea</taxon>
    </lineage>
</organism>
<keyword evidence="1" id="KW-0472">Membrane</keyword>
<reference evidence="2 3" key="1">
    <citation type="submission" date="2024-06" db="EMBL/GenBank/DDBJ databases">
        <title>Genomic Encyclopedia of Type Strains, Phase IV (KMG-IV): sequencing the most valuable type-strain genomes for metagenomic binning, comparative biology and taxonomic classification.</title>
        <authorList>
            <person name="Goeker M."/>
        </authorList>
    </citation>
    <scope>NUCLEOTIDE SEQUENCE [LARGE SCALE GENOMIC DNA]</scope>
    <source>
        <strain evidence="2 3">DSM 26128</strain>
    </source>
</reference>
<evidence type="ECO:0000313" key="2">
    <source>
        <dbReference type="EMBL" id="MET3575716.1"/>
    </source>
</evidence>
<sequence length="216" mass="23706">MKKMNRTQQWRWIFFFVGQLILSLGITMTIKGEKLGIGPWDVLHVGLFRNFGLTIGSWSIITGFLIVGCTAAVLRRWPQIGTWMNMLLIGLFIDFFYWLIPPIYSTGGQTAIFIAGTAVMAAGVGMYVSPNIGAGPRDTLMLIITEKTGWSVKTVRTGLEVTVAIAGWLLGGPVGIGTVLIALFLGQLVHHTIPWFRTLLLRVCRGDETALGGKPK</sequence>
<evidence type="ECO:0000313" key="3">
    <source>
        <dbReference type="Proteomes" id="UP001549099"/>
    </source>
</evidence>
<keyword evidence="1" id="KW-0812">Transmembrane</keyword>
<feature type="transmembrane region" description="Helical" evidence="1">
    <location>
        <begin position="161"/>
        <end position="185"/>
    </location>
</feature>